<dbReference type="AlphaFoldDB" id="A0A8H6XDH1"/>
<evidence type="ECO:0000313" key="3">
    <source>
        <dbReference type="Proteomes" id="UP000620124"/>
    </source>
</evidence>
<evidence type="ECO:0000259" key="1">
    <source>
        <dbReference type="Pfam" id="PF00501"/>
    </source>
</evidence>
<dbReference type="Proteomes" id="UP000620124">
    <property type="component" value="Unassembled WGS sequence"/>
</dbReference>
<dbReference type="GO" id="GO:0004467">
    <property type="term" value="F:long-chain fatty acid-CoA ligase activity"/>
    <property type="evidence" value="ECO:0007669"/>
    <property type="project" value="TreeGrafter"/>
</dbReference>
<dbReference type="GO" id="GO:0016020">
    <property type="term" value="C:membrane"/>
    <property type="evidence" value="ECO:0007669"/>
    <property type="project" value="TreeGrafter"/>
</dbReference>
<dbReference type="EMBL" id="JACAZI010000021">
    <property type="protein sequence ID" value="KAF7338450.1"/>
    <property type="molecule type" value="Genomic_DNA"/>
</dbReference>
<keyword evidence="3" id="KW-1185">Reference proteome</keyword>
<dbReference type="GO" id="GO:0005783">
    <property type="term" value="C:endoplasmic reticulum"/>
    <property type="evidence" value="ECO:0007669"/>
    <property type="project" value="TreeGrafter"/>
</dbReference>
<comment type="caution">
    <text evidence="2">The sequence shown here is derived from an EMBL/GenBank/DDBJ whole genome shotgun (WGS) entry which is preliminary data.</text>
</comment>
<dbReference type="SUPFAM" id="SSF56801">
    <property type="entry name" value="Acetyl-CoA synthetase-like"/>
    <property type="match status" value="1"/>
</dbReference>
<name>A0A8H6XDH1_9AGAR</name>
<dbReference type="InterPro" id="IPR042099">
    <property type="entry name" value="ANL_N_sf"/>
</dbReference>
<sequence>MPLSDYPGLQTDDTTILLGLIAATLFLLNNLYKPQPLVHPILLGRQSDVARVRNPGESAVYRNYGTGLMGRFPLRPAKDVHILADMLKPDSDASRTLWSTKINNPQLQDRVAAFGTGLLRLAGLEAGESSVLLLLNDSIEFIIADLALASHSIPSFTLSASNLLSSVLESHPPSAIITNASMLTQILELIYDAGEASRNHTIIVVGEPSAQAMASVASKVNVLKWSDVEREGVRVEKIISPLPKPNDVFTVSFFSSESGHIQGAQLTHENITAGVAAVRALLPLSHAFSQLDTIVSAHSMGTAYGRAIAYTAIYEGTSFATLESSKLFHANEYTPQINVADALSFKSYPIPSPTVAFLKPGHVHTLVPAIVKEARRSFLYPFGWRHKLAGLTEGFITKESLWDRLVFDAARSRVAGNGTATLRAVIVSEGTLYATSIIPVSDIFPSGPLAADTVMPARVAFSVPVVNCYSHPLVAGPVLASHALDLQDLTAEGVTVAHTGPPSINVEAKLVGVEDELVENGADPVGILMVRGPSVGRLASMETSYISIPSGEDEGWIGSGLRATVQTNGSFRLLQ</sequence>
<protein>
    <submittedName>
        <fullName evidence="2">Acetyl-CoA synthetase</fullName>
    </submittedName>
</protein>
<dbReference type="PANTHER" id="PTHR43272">
    <property type="entry name" value="LONG-CHAIN-FATTY-ACID--COA LIGASE"/>
    <property type="match status" value="1"/>
</dbReference>
<dbReference type="Gene3D" id="3.40.50.12780">
    <property type="entry name" value="N-terminal domain of ligase-like"/>
    <property type="match status" value="1"/>
</dbReference>
<gene>
    <name evidence="2" type="ORF">MVEN_02071000</name>
</gene>
<proteinExistence type="predicted"/>
<dbReference type="InterPro" id="IPR000873">
    <property type="entry name" value="AMP-dep_synth/lig_dom"/>
</dbReference>
<accession>A0A8H6XDH1</accession>
<feature type="domain" description="AMP-dependent synthetase/ligase" evidence="1">
    <location>
        <begin position="106"/>
        <end position="536"/>
    </location>
</feature>
<dbReference type="Pfam" id="PF00501">
    <property type="entry name" value="AMP-binding"/>
    <property type="match status" value="1"/>
</dbReference>
<dbReference type="OrthoDB" id="1700726at2759"/>
<evidence type="ECO:0000313" key="2">
    <source>
        <dbReference type="EMBL" id="KAF7338450.1"/>
    </source>
</evidence>
<dbReference type="PANTHER" id="PTHR43272:SF11">
    <property type="entry name" value="AMP-DEPENDENT SYNTHETASE_LIGASE DOMAIN-CONTAINING PROTEIN"/>
    <property type="match status" value="1"/>
</dbReference>
<organism evidence="2 3">
    <name type="scientific">Mycena venus</name>
    <dbReference type="NCBI Taxonomy" id="2733690"/>
    <lineage>
        <taxon>Eukaryota</taxon>
        <taxon>Fungi</taxon>
        <taxon>Dikarya</taxon>
        <taxon>Basidiomycota</taxon>
        <taxon>Agaricomycotina</taxon>
        <taxon>Agaricomycetes</taxon>
        <taxon>Agaricomycetidae</taxon>
        <taxon>Agaricales</taxon>
        <taxon>Marasmiineae</taxon>
        <taxon>Mycenaceae</taxon>
        <taxon>Mycena</taxon>
    </lineage>
</organism>
<reference evidence="2" key="1">
    <citation type="submission" date="2020-05" db="EMBL/GenBank/DDBJ databases">
        <title>Mycena genomes resolve the evolution of fungal bioluminescence.</title>
        <authorList>
            <person name="Tsai I.J."/>
        </authorList>
    </citation>
    <scope>NUCLEOTIDE SEQUENCE</scope>
    <source>
        <strain evidence="2">CCC161011</strain>
    </source>
</reference>